<dbReference type="OrthoDB" id="10535519at2759"/>
<proteinExistence type="predicted"/>
<organism evidence="1 2">
    <name type="scientific">Botryosphaeria dothidea</name>
    <dbReference type="NCBI Taxonomy" id="55169"/>
    <lineage>
        <taxon>Eukaryota</taxon>
        <taxon>Fungi</taxon>
        <taxon>Dikarya</taxon>
        <taxon>Ascomycota</taxon>
        <taxon>Pezizomycotina</taxon>
        <taxon>Dothideomycetes</taxon>
        <taxon>Dothideomycetes incertae sedis</taxon>
        <taxon>Botryosphaeriales</taxon>
        <taxon>Botryosphaeriaceae</taxon>
        <taxon>Botryosphaeria</taxon>
    </lineage>
</organism>
<protein>
    <submittedName>
        <fullName evidence="1">Uncharacterized protein</fullName>
    </submittedName>
</protein>
<evidence type="ECO:0000313" key="1">
    <source>
        <dbReference type="EMBL" id="KAF4313385.1"/>
    </source>
</evidence>
<dbReference type="Proteomes" id="UP000572817">
    <property type="component" value="Unassembled WGS sequence"/>
</dbReference>
<sequence>MLSWNWNDQRVIDALDALEHTRFGSDQELRSILAVILSTSNINTVQQDMNIFDPHDFNLQFWDIEQGLM</sequence>
<keyword evidence="2" id="KW-1185">Reference proteome</keyword>
<dbReference type="EMBL" id="WWBZ02000001">
    <property type="protein sequence ID" value="KAF4313385.1"/>
    <property type="molecule type" value="Genomic_DNA"/>
</dbReference>
<dbReference type="AlphaFoldDB" id="A0A8H4J513"/>
<evidence type="ECO:0000313" key="2">
    <source>
        <dbReference type="Proteomes" id="UP000572817"/>
    </source>
</evidence>
<reference evidence="1" key="1">
    <citation type="submission" date="2020-04" db="EMBL/GenBank/DDBJ databases">
        <title>Genome Assembly and Annotation of Botryosphaeria dothidea sdau 11-99, a Latent Pathogen of Apple Fruit Ring Rot in China.</title>
        <authorList>
            <person name="Yu C."/>
            <person name="Diao Y."/>
            <person name="Lu Q."/>
            <person name="Zhao J."/>
            <person name="Cui S."/>
            <person name="Peng C."/>
            <person name="He B."/>
            <person name="Liu H."/>
        </authorList>
    </citation>
    <scope>NUCLEOTIDE SEQUENCE [LARGE SCALE GENOMIC DNA]</scope>
    <source>
        <strain evidence="1">Sdau11-99</strain>
    </source>
</reference>
<gene>
    <name evidence="1" type="ORF">GTA08_BOTSDO00717</name>
</gene>
<comment type="caution">
    <text evidence="1">The sequence shown here is derived from an EMBL/GenBank/DDBJ whole genome shotgun (WGS) entry which is preliminary data.</text>
</comment>
<accession>A0A8H4J513</accession>
<name>A0A8H4J513_9PEZI</name>